<dbReference type="AlphaFoldDB" id="A0A840F2P4"/>
<protein>
    <submittedName>
        <fullName evidence="4">AcrR family transcriptional regulator</fullName>
    </submittedName>
</protein>
<dbReference type="SUPFAM" id="SSF46689">
    <property type="entry name" value="Homeodomain-like"/>
    <property type="match status" value="1"/>
</dbReference>
<dbReference type="Proteomes" id="UP000551501">
    <property type="component" value="Unassembled WGS sequence"/>
</dbReference>
<evidence type="ECO:0000256" key="1">
    <source>
        <dbReference type="ARBA" id="ARBA00023125"/>
    </source>
</evidence>
<name>A0A840F2P4_9ACTN</name>
<evidence type="ECO:0000313" key="5">
    <source>
        <dbReference type="Proteomes" id="UP000551501"/>
    </source>
</evidence>
<sequence length="217" mass="24370">MPNDRPTGAAWQDLLAGGLRKVPVQARSRATVKAVLDAAAELVEEVGFEAVVESPMLILDRSGVSRGSFYSFFETPERVLDQLAYEQILQFVAGIEKRFRSREAAGWRGVIDVLVDYYLEVYTQPLIRELWVRQNITLRVRHLDDAAIEDIAELLRLELIASSDGPQDVDHIQCAVAVQALERLCQFAFENDPHGDQEVIGEARELLAAYFSRRPSA</sequence>
<evidence type="ECO:0000256" key="2">
    <source>
        <dbReference type="PROSITE-ProRule" id="PRU00335"/>
    </source>
</evidence>
<gene>
    <name evidence="4" type="ORF">BKA16_004807</name>
</gene>
<accession>A0A840F2P4</accession>
<feature type="domain" description="HTH tetR-type" evidence="3">
    <location>
        <begin position="29"/>
        <end position="91"/>
    </location>
</feature>
<dbReference type="EMBL" id="JACIFP010000003">
    <property type="protein sequence ID" value="MBB4138182.1"/>
    <property type="molecule type" value="Genomic_DNA"/>
</dbReference>
<evidence type="ECO:0000313" key="4">
    <source>
        <dbReference type="EMBL" id="MBB4138182.1"/>
    </source>
</evidence>
<dbReference type="GO" id="GO:0003677">
    <property type="term" value="F:DNA binding"/>
    <property type="evidence" value="ECO:0007669"/>
    <property type="project" value="UniProtKB-UniRule"/>
</dbReference>
<dbReference type="InterPro" id="IPR009057">
    <property type="entry name" value="Homeodomain-like_sf"/>
</dbReference>
<dbReference type="Gene3D" id="1.10.357.10">
    <property type="entry name" value="Tetracycline Repressor, domain 2"/>
    <property type="match status" value="1"/>
</dbReference>
<proteinExistence type="predicted"/>
<dbReference type="RefSeq" id="WP_183373400.1">
    <property type="nucleotide sequence ID" value="NZ_BAABHL010000154.1"/>
</dbReference>
<dbReference type="Pfam" id="PF17928">
    <property type="entry name" value="TetR_C_22"/>
    <property type="match status" value="1"/>
</dbReference>
<feature type="DNA-binding region" description="H-T-H motif" evidence="2">
    <location>
        <begin position="54"/>
        <end position="73"/>
    </location>
</feature>
<dbReference type="PROSITE" id="PS50977">
    <property type="entry name" value="HTH_TETR_2"/>
    <property type="match status" value="1"/>
</dbReference>
<comment type="caution">
    <text evidence="4">The sequence shown here is derived from an EMBL/GenBank/DDBJ whole genome shotgun (WGS) entry which is preliminary data.</text>
</comment>
<organism evidence="4 5">
    <name type="scientific">Gordonia humi</name>
    <dbReference type="NCBI Taxonomy" id="686429"/>
    <lineage>
        <taxon>Bacteria</taxon>
        <taxon>Bacillati</taxon>
        <taxon>Actinomycetota</taxon>
        <taxon>Actinomycetes</taxon>
        <taxon>Mycobacteriales</taxon>
        <taxon>Gordoniaceae</taxon>
        <taxon>Gordonia</taxon>
    </lineage>
</organism>
<dbReference type="InterPro" id="IPR041674">
    <property type="entry name" value="TetR_C_22"/>
</dbReference>
<dbReference type="InterPro" id="IPR001647">
    <property type="entry name" value="HTH_TetR"/>
</dbReference>
<keyword evidence="1 2" id="KW-0238">DNA-binding</keyword>
<reference evidence="4 5" key="1">
    <citation type="submission" date="2020-08" db="EMBL/GenBank/DDBJ databases">
        <title>Sequencing the genomes of 1000 actinobacteria strains.</title>
        <authorList>
            <person name="Klenk H.-P."/>
        </authorList>
    </citation>
    <scope>NUCLEOTIDE SEQUENCE [LARGE SCALE GENOMIC DNA]</scope>
    <source>
        <strain evidence="4 5">DSM 45298</strain>
    </source>
</reference>
<keyword evidence="5" id="KW-1185">Reference proteome</keyword>
<evidence type="ECO:0000259" key="3">
    <source>
        <dbReference type="PROSITE" id="PS50977"/>
    </source>
</evidence>